<dbReference type="EnsemblMetazoa" id="SMAR008162-RA">
    <property type="protein sequence ID" value="SMAR008162-PA"/>
    <property type="gene ID" value="SMAR008162"/>
</dbReference>
<evidence type="ECO:0000256" key="2">
    <source>
        <dbReference type="ARBA" id="ARBA00006835"/>
    </source>
</evidence>
<dbReference type="PROSITE" id="PS01166">
    <property type="entry name" value="RNA_POL_BETA"/>
    <property type="match status" value="1"/>
</dbReference>
<dbReference type="GO" id="GO:0008270">
    <property type="term" value="F:zinc ion binding"/>
    <property type="evidence" value="ECO:0007669"/>
    <property type="project" value="UniProtKB-KW"/>
</dbReference>
<dbReference type="HOGENOM" id="CLU_000524_5_1_1"/>
<keyword evidence="5 13" id="KW-0548">Nucleotidyltransferase</keyword>
<dbReference type="Proteomes" id="UP000014500">
    <property type="component" value="Unassembled WGS sequence"/>
</dbReference>
<keyword evidence="3 13" id="KW-0240">DNA-directed RNA polymerase</keyword>
<dbReference type="Gene3D" id="2.40.270.10">
    <property type="entry name" value="DNA-directed RNA polymerase, subunit 2, domain 6"/>
    <property type="match status" value="1"/>
</dbReference>
<dbReference type="InterPro" id="IPR037034">
    <property type="entry name" value="RNA_pol_Rpb2_2_sf"/>
</dbReference>
<evidence type="ECO:0000256" key="9">
    <source>
        <dbReference type="ARBA" id="ARBA00023163"/>
    </source>
</evidence>
<evidence type="ECO:0000256" key="5">
    <source>
        <dbReference type="ARBA" id="ARBA00022695"/>
    </source>
</evidence>
<dbReference type="InterPro" id="IPR007121">
    <property type="entry name" value="RNA_pol_bsu_CS"/>
</dbReference>
<protein>
    <recommendedName>
        <fullName evidence="13">DNA-directed RNA polymerase subunit beta</fullName>
        <ecNumber evidence="13">2.7.7.6</ecNumber>
    </recommendedName>
</protein>
<dbReference type="GO" id="GO:0005634">
    <property type="term" value="C:nucleus"/>
    <property type="evidence" value="ECO:0007669"/>
    <property type="project" value="UniProtKB-SubCell"/>
</dbReference>
<comment type="similarity">
    <text evidence="2 12">Belongs to the RNA polymerase beta chain family.</text>
</comment>
<evidence type="ECO:0000256" key="13">
    <source>
        <dbReference type="RuleBase" id="RU363031"/>
    </source>
</evidence>
<dbReference type="SUPFAM" id="SSF64484">
    <property type="entry name" value="beta and beta-prime subunits of DNA dependent RNA-polymerase"/>
    <property type="match status" value="1"/>
</dbReference>
<sequence length="1090" mass="123724">MAESRLNMNLNQKHLTKPDCNEIPAVTIPELKTLSKPHVDSFNYILQGGLGSAIEDIPPVEFSTPNGEKISIKLTDATIAKPMVPSGTARVSTNFVYPSECRQRKTTYKGRLTVRLSWSKNGKFQDIVERNLGEIPVMLMSECCNLSKLSPSELIKHGEDAKEIGGYFVINGIEKMLRMLIVPRRNYNMILHYLTNGTCKLMFFYQKEMFFVPILLILKALCSVCDYNIYTDLIAGRENDSFFKGSIKSMLRAIQGENILNQNDACNYMGEKFRIKLNLPEWYTNSEVMEFLLREAVCIHLDTNKAKYDLLIFMTRKLFTLVQRECMEESADNPINQELLQGGCLYLLVLKDKLTTWLNGVKNILLKKNKIRGAVYTVKQADILFARSWQIDGIFLATGNLVSRAGLGMLQNTGLSIGMDKINYLRFLSHYQSIHRGAVFADMRTTAVRKLRPEAWGFICPVHTPDGAPCGLLNHLTTECKVVSTHSCTSHYPRLFGKFGLFGLSHPSAAPYSDCYPVLLNGEVLGWIEDKHAERFCEELRKFKVCNEENISPYLEIVLVPKTKRASLYPGIFLFTTTARMMRPVKNLRYKKTEFIGTFEQIYLDICVKIEEAYEGYTTHQEIKQSHIMSLLANLVPFSNYNQSPRNMYQCQMAKQSMGTPSHSLRFKPDTKVYRLMTPQSPLVRPEIYDRYEMDDYATGTNAIVAIISYTGYDMEDAMVINKASIDRGFARGTIYKSEFIDLTQMDKCFFGRKLGVPNNISDKIDGDGLPHVGVYLENGDPFYSYIDDDNKEAKIIYYRASEAAHVDSVRLIGSDSGSEPAQKAHITFRIKRMPDVGDKFANRHGQKGVCSMRYPTEDLPFTESGMVPDIIFNPHGFPSRMTVGMLIETMAGKSAATHGIIHDATPFNFSEEDTAIDYFGECLKYAGFNYYGNERMYSGITGEELEADIFFGVIYYQRLRHMVADKYQVRSTGTIDQVTHQPIKGRKRGGGIRFGEMERDSLIAHGTSYLLQDRLFHCSDGSVEYICTKCGSLLSPLMEIPKLDDTVHWKCKSCNTKDYIGKIAIPFVFKYLCCELAAINIKVVLETKF</sequence>
<evidence type="ECO:0000259" key="17">
    <source>
        <dbReference type="Pfam" id="PF04563"/>
    </source>
</evidence>
<evidence type="ECO:0000313" key="20">
    <source>
        <dbReference type="EnsemblMetazoa" id="SMAR008162-PA"/>
    </source>
</evidence>
<keyword evidence="7" id="KW-0863">Zinc-finger</keyword>
<dbReference type="Gene3D" id="3.90.1110.10">
    <property type="entry name" value="RNA polymerase Rpb2, domain 2"/>
    <property type="match status" value="1"/>
</dbReference>
<feature type="domain" description="RNA polymerase Rpb2" evidence="16">
    <location>
        <begin position="186"/>
        <end position="339"/>
    </location>
</feature>
<dbReference type="Pfam" id="PF06883">
    <property type="entry name" value="RNA_pol_Rpa2_4"/>
    <property type="match status" value="1"/>
</dbReference>
<keyword evidence="4 13" id="KW-0808">Transferase</keyword>
<dbReference type="AlphaFoldDB" id="T1J3J6"/>
<feature type="domain" description="DNA-directed RNA polymerase I subunit RPA2" evidence="19">
    <location>
        <begin position="525"/>
        <end position="583"/>
    </location>
</feature>
<comment type="catalytic activity">
    <reaction evidence="11">
        <text>RNA(n) + a ribonucleoside 5'-triphosphate = RNA(n+1) + diphosphate</text>
        <dbReference type="Rhea" id="RHEA:21248"/>
        <dbReference type="Rhea" id="RHEA-COMP:14527"/>
        <dbReference type="Rhea" id="RHEA-COMP:17342"/>
        <dbReference type="ChEBI" id="CHEBI:33019"/>
        <dbReference type="ChEBI" id="CHEBI:61557"/>
        <dbReference type="ChEBI" id="CHEBI:140395"/>
        <dbReference type="EC" id="2.7.7.6"/>
    </reaction>
    <physiologicalReaction direction="left-to-right" evidence="11">
        <dbReference type="Rhea" id="RHEA:21249"/>
    </physiologicalReaction>
</comment>
<keyword evidence="9 13" id="KW-0804">Transcription</keyword>
<dbReference type="GO" id="GO:0003677">
    <property type="term" value="F:DNA binding"/>
    <property type="evidence" value="ECO:0007669"/>
    <property type="project" value="InterPro"/>
</dbReference>
<evidence type="ECO:0000256" key="3">
    <source>
        <dbReference type="ARBA" id="ARBA00022478"/>
    </source>
</evidence>
<comment type="subcellular location">
    <subcellularLocation>
        <location evidence="1">Nucleus</location>
    </subcellularLocation>
</comment>
<dbReference type="PANTHER" id="PTHR20856">
    <property type="entry name" value="DNA-DIRECTED RNA POLYMERASE I SUBUNIT 2"/>
    <property type="match status" value="1"/>
</dbReference>
<dbReference type="EC" id="2.7.7.6" evidence="13"/>
<accession>T1J3J6</accession>
<dbReference type="InterPro" id="IPR007644">
    <property type="entry name" value="RNA_pol_bsu_protrusion"/>
</dbReference>
<evidence type="ECO:0000313" key="21">
    <source>
        <dbReference type="Proteomes" id="UP000014500"/>
    </source>
</evidence>
<dbReference type="InterPro" id="IPR007120">
    <property type="entry name" value="DNA-dir_RNAP_su2_dom"/>
</dbReference>
<dbReference type="OMA" id="FFGVVHY"/>
<dbReference type="EMBL" id="JH431827">
    <property type="status" value="NOT_ANNOTATED_CDS"/>
    <property type="molecule type" value="Genomic_DNA"/>
</dbReference>
<dbReference type="FunFam" id="3.90.1800.10:FF:000004">
    <property type="entry name" value="DNA-directed RNA polymerase subunit beta"/>
    <property type="match status" value="1"/>
</dbReference>
<evidence type="ECO:0000259" key="15">
    <source>
        <dbReference type="Pfam" id="PF04560"/>
    </source>
</evidence>
<dbReference type="GO" id="GO:0032549">
    <property type="term" value="F:ribonucleoside binding"/>
    <property type="evidence" value="ECO:0007669"/>
    <property type="project" value="InterPro"/>
</dbReference>
<evidence type="ECO:0000256" key="7">
    <source>
        <dbReference type="ARBA" id="ARBA00022771"/>
    </source>
</evidence>
<evidence type="ECO:0000256" key="8">
    <source>
        <dbReference type="ARBA" id="ARBA00022833"/>
    </source>
</evidence>
<dbReference type="InterPro" id="IPR007645">
    <property type="entry name" value="RNA_pol_Rpb2_3"/>
</dbReference>
<evidence type="ECO:0000256" key="12">
    <source>
        <dbReference type="RuleBase" id="RU000434"/>
    </source>
</evidence>
<dbReference type="InterPro" id="IPR015712">
    <property type="entry name" value="DNA-dir_RNA_pol_su2"/>
</dbReference>
<evidence type="ECO:0000256" key="1">
    <source>
        <dbReference type="ARBA" id="ARBA00004123"/>
    </source>
</evidence>
<dbReference type="Pfam" id="PF04561">
    <property type="entry name" value="RNA_pol_Rpb2_2"/>
    <property type="match status" value="1"/>
</dbReference>
<organism evidence="20 21">
    <name type="scientific">Strigamia maritima</name>
    <name type="common">European centipede</name>
    <name type="synonym">Geophilus maritimus</name>
    <dbReference type="NCBI Taxonomy" id="126957"/>
    <lineage>
        <taxon>Eukaryota</taxon>
        <taxon>Metazoa</taxon>
        <taxon>Ecdysozoa</taxon>
        <taxon>Arthropoda</taxon>
        <taxon>Myriapoda</taxon>
        <taxon>Chilopoda</taxon>
        <taxon>Pleurostigmophora</taxon>
        <taxon>Geophilomorpha</taxon>
        <taxon>Linotaeniidae</taxon>
        <taxon>Strigamia</taxon>
    </lineage>
</organism>
<keyword evidence="6" id="KW-0479">Metal-binding</keyword>
<proteinExistence type="inferred from homology"/>
<evidence type="ECO:0000256" key="6">
    <source>
        <dbReference type="ARBA" id="ARBA00022723"/>
    </source>
</evidence>
<dbReference type="Pfam" id="PF04563">
    <property type="entry name" value="RNA_pol_Rpb2_1"/>
    <property type="match status" value="1"/>
</dbReference>
<dbReference type="PhylomeDB" id="T1J3J6"/>
<dbReference type="Gene3D" id="2.40.50.150">
    <property type="match status" value="1"/>
</dbReference>
<dbReference type="InterPro" id="IPR014724">
    <property type="entry name" value="RNA_pol_RPB2_OB-fold"/>
</dbReference>
<dbReference type="STRING" id="126957.T1J3J6"/>
<feature type="domain" description="RNA polymerase beta subunit protrusion" evidence="17">
    <location>
        <begin position="34"/>
        <end position="367"/>
    </location>
</feature>
<evidence type="ECO:0000259" key="14">
    <source>
        <dbReference type="Pfam" id="PF00562"/>
    </source>
</evidence>
<dbReference type="InterPro" id="IPR007641">
    <property type="entry name" value="RNA_pol_Rpb2_7"/>
</dbReference>
<evidence type="ECO:0000256" key="11">
    <source>
        <dbReference type="ARBA" id="ARBA00047768"/>
    </source>
</evidence>
<evidence type="ECO:0000256" key="4">
    <source>
        <dbReference type="ARBA" id="ARBA00022679"/>
    </source>
</evidence>
<dbReference type="Pfam" id="PF04560">
    <property type="entry name" value="RNA_pol_Rpb2_7"/>
    <property type="match status" value="1"/>
</dbReference>
<dbReference type="FunFam" id="2.40.270.10:FF:000006">
    <property type="entry name" value="DNA-directed RNA polymerase subunit beta"/>
    <property type="match status" value="1"/>
</dbReference>
<dbReference type="GO" id="GO:0006351">
    <property type="term" value="P:DNA-templated transcription"/>
    <property type="evidence" value="ECO:0007669"/>
    <property type="project" value="InterPro"/>
</dbReference>
<dbReference type="eggNOG" id="KOG0216">
    <property type="taxonomic scope" value="Eukaryota"/>
</dbReference>
<dbReference type="Pfam" id="PF00562">
    <property type="entry name" value="RNA_pol_Rpb2_6"/>
    <property type="match status" value="1"/>
</dbReference>
<evidence type="ECO:0000256" key="10">
    <source>
        <dbReference type="ARBA" id="ARBA00023242"/>
    </source>
</evidence>
<reference evidence="20" key="2">
    <citation type="submission" date="2015-02" db="UniProtKB">
        <authorList>
            <consortium name="EnsemblMetazoa"/>
        </authorList>
    </citation>
    <scope>IDENTIFICATION</scope>
</reference>
<dbReference type="InterPro" id="IPR037033">
    <property type="entry name" value="DNA-dir_RNAP_su2_hyb_sf"/>
</dbReference>
<comment type="function">
    <text evidence="13">DNA-dependent RNA polymerase catalyzes the transcription of DNA into RNA using the four ribonucleoside triphosphates as substrates.</text>
</comment>
<evidence type="ECO:0000259" key="19">
    <source>
        <dbReference type="Pfam" id="PF06883"/>
    </source>
</evidence>
<dbReference type="Gene3D" id="3.90.1800.10">
    <property type="entry name" value="RNA polymerase alpha subunit dimerisation domain"/>
    <property type="match status" value="1"/>
</dbReference>
<name>T1J3J6_STRMM</name>
<reference evidence="21" key="1">
    <citation type="submission" date="2011-05" db="EMBL/GenBank/DDBJ databases">
        <authorList>
            <person name="Richards S.R."/>
            <person name="Qu J."/>
            <person name="Jiang H."/>
            <person name="Jhangiani S.N."/>
            <person name="Agravi P."/>
            <person name="Goodspeed R."/>
            <person name="Gross S."/>
            <person name="Mandapat C."/>
            <person name="Jackson L."/>
            <person name="Mathew T."/>
            <person name="Pu L."/>
            <person name="Thornton R."/>
            <person name="Saada N."/>
            <person name="Wilczek-Boney K.B."/>
            <person name="Lee S."/>
            <person name="Kovar C."/>
            <person name="Wu Y."/>
            <person name="Scherer S.E."/>
            <person name="Worley K.C."/>
            <person name="Muzny D.M."/>
            <person name="Gibbs R."/>
        </authorList>
    </citation>
    <scope>NUCLEOTIDE SEQUENCE</scope>
    <source>
        <strain evidence="21">Brora</strain>
    </source>
</reference>
<dbReference type="Pfam" id="PF04565">
    <property type="entry name" value="RNA_pol_Rpb2_3"/>
    <property type="match status" value="1"/>
</dbReference>
<evidence type="ECO:0000259" key="18">
    <source>
        <dbReference type="Pfam" id="PF04565"/>
    </source>
</evidence>
<dbReference type="FunFam" id="2.40.270.10:FF:000011">
    <property type="entry name" value="DNA-directed RNA polymerase subunit beta"/>
    <property type="match status" value="1"/>
</dbReference>
<keyword evidence="8" id="KW-0862">Zinc</keyword>
<dbReference type="InterPro" id="IPR007642">
    <property type="entry name" value="RNA_pol_Rpb2_2"/>
</dbReference>
<dbReference type="GO" id="GO:0003899">
    <property type="term" value="F:DNA-directed RNA polymerase activity"/>
    <property type="evidence" value="ECO:0007669"/>
    <property type="project" value="UniProtKB-EC"/>
</dbReference>
<dbReference type="Gene3D" id="3.90.1070.20">
    <property type="match status" value="1"/>
</dbReference>
<keyword evidence="21" id="KW-1185">Reference proteome</keyword>
<dbReference type="CDD" id="cd00653">
    <property type="entry name" value="RNA_pol_B_RPB2"/>
    <property type="match status" value="1"/>
</dbReference>
<keyword evidence="10" id="KW-0539">Nucleus</keyword>
<dbReference type="InterPro" id="IPR009674">
    <property type="entry name" value="Rpa2_dom_4"/>
</dbReference>
<feature type="domain" description="RNA polymerase Rpb2" evidence="18">
    <location>
        <begin position="419"/>
        <end position="482"/>
    </location>
</feature>
<evidence type="ECO:0000259" key="16">
    <source>
        <dbReference type="Pfam" id="PF04561"/>
    </source>
</evidence>
<feature type="domain" description="DNA-directed RNA polymerase subunit 2 hybrid-binding" evidence="14">
    <location>
        <begin position="633"/>
        <end position="989"/>
    </location>
</feature>
<feature type="domain" description="RNA polymerase Rpb2" evidence="15">
    <location>
        <begin position="991"/>
        <end position="1088"/>
    </location>
</feature>
<dbReference type="GO" id="GO:0000428">
    <property type="term" value="C:DNA-directed RNA polymerase complex"/>
    <property type="evidence" value="ECO:0007669"/>
    <property type="project" value="UniProtKB-KW"/>
</dbReference>